<feature type="domain" description="Helicase C-terminal" evidence="12">
    <location>
        <begin position="493"/>
        <end position="639"/>
    </location>
</feature>
<dbReference type="GO" id="GO:0005524">
    <property type="term" value="F:ATP binding"/>
    <property type="evidence" value="ECO:0007669"/>
    <property type="project" value="UniProtKB-KW"/>
</dbReference>
<reference evidence="14 15" key="1">
    <citation type="submission" date="2019-08" db="EMBL/GenBank/DDBJ databases">
        <title>The genome of the soybean aphid Biotype 1, its phylome, world population structure and adaptation to the North American continent.</title>
        <authorList>
            <person name="Giordano R."/>
            <person name="Donthu R.K."/>
            <person name="Hernandez A.G."/>
            <person name="Wright C.L."/>
            <person name="Zimin A.V."/>
        </authorList>
    </citation>
    <scope>NUCLEOTIDE SEQUENCE [LARGE SCALE GENOMIC DNA]</scope>
    <source>
        <tissue evidence="14">Whole aphids</tissue>
    </source>
</reference>
<proteinExistence type="inferred from homology"/>
<feature type="compositionally biased region" description="Basic residues" evidence="10">
    <location>
        <begin position="127"/>
        <end position="137"/>
    </location>
</feature>
<feature type="compositionally biased region" description="Polar residues" evidence="10">
    <location>
        <begin position="1"/>
        <end position="15"/>
    </location>
</feature>
<feature type="compositionally biased region" description="Basic and acidic residues" evidence="10">
    <location>
        <begin position="138"/>
        <end position="151"/>
    </location>
</feature>
<keyword evidence="6" id="KW-0694">RNA-binding</keyword>
<dbReference type="GO" id="GO:0003723">
    <property type="term" value="F:RNA binding"/>
    <property type="evidence" value="ECO:0007669"/>
    <property type="project" value="UniProtKB-KW"/>
</dbReference>
<keyword evidence="2 9" id="KW-0547">Nucleotide-binding</keyword>
<feature type="region of interest" description="Disordered" evidence="10">
    <location>
        <begin position="1"/>
        <end position="30"/>
    </location>
</feature>
<keyword evidence="5 9" id="KW-0067">ATP-binding</keyword>
<evidence type="ECO:0000256" key="2">
    <source>
        <dbReference type="ARBA" id="ARBA00022741"/>
    </source>
</evidence>
<evidence type="ECO:0000256" key="7">
    <source>
        <dbReference type="ARBA" id="ARBA00047984"/>
    </source>
</evidence>
<keyword evidence="4 9" id="KW-0347">Helicase</keyword>
<dbReference type="GO" id="GO:0031047">
    <property type="term" value="P:regulatory ncRNA-mediated gene silencing"/>
    <property type="evidence" value="ECO:0007669"/>
    <property type="project" value="UniProtKB-ARBA"/>
</dbReference>
<dbReference type="SMART" id="SM00490">
    <property type="entry name" value="HELICc"/>
    <property type="match status" value="1"/>
</dbReference>
<dbReference type="InterPro" id="IPR027417">
    <property type="entry name" value="P-loop_NTPase"/>
</dbReference>
<evidence type="ECO:0000313" key="15">
    <source>
        <dbReference type="Proteomes" id="UP000475862"/>
    </source>
</evidence>
<evidence type="ECO:0000259" key="12">
    <source>
        <dbReference type="PROSITE" id="PS51194"/>
    </source>
</evidence>
<dbReference type="InterPro" id="IPR014001">
    <property type="entry name" value="Helicase_ATP-bd"/>
</dbReference>
<feature type="compositionally biased region" description="Basic residues" evidence="10">
    <location>
        <begin position="166"/>
        <end position="178"/>
    </location>
</feature>
<dbReference type="Pfam" id="PF00271">
    <property type="entry name" value="Helicase_C"/>
    <property type="match status" value="1"/>
</dbReference>
<dbReference type="AlphaFoldDB" id="A0A6G0TVT7"/>
<evidence type="ECO:0000256" key="8">
    <source>
        <dbReference type="PROSITE-ProRule" id="PRU00552"/>
    </source>
</evidence>
<feature type="compositionally biased region" description="Polar residues" evidence="10">
    <location>
        <begin position="82"/>
        <end position="92"/>
    </location>
</feature>
<feature type="domain" description="Helicase ATP-binding" evidence="11">
    <location>
        <begin position="281"/>
        <end position="465"/>
    </location>
</feature>
<accession>A0A6G0TVT7</accession>
<dbReference type="InterPro" id="IPR000629">
    <property type="entry name" value="RNA-helicase_DEAD-box_CS"/>
</dbReference>
<dbReference type="GO" id="GO:0016787">
    <property type="term" value="F:hydrolase activity"/>
    <property type="evidence" value="ECO:0007669"/>
    <property type="project" value="UniProtKB-KW"/>
</dbReference>
<dbReference type="CDD" id="cd18787">
    <property type="entry name" value="SF2_C_DEAD"/>
    <property type="match status" value="1"/>
</dbReference>
<feature type="compositionally biased region" description="Polar residues" evidence="10">
    <location>
        <begin position="154"/>
        <end position="164"/>
    </location>
</feature>
<dbReference type="Pfam" id="PF00270">
    <property type="entry name" value="DEAD"/>
    <property type="match status" value="1"/>
</dbReference>
<dbReference type="OrthoDB" id="196131at2759"/>
<dbReference type="InterPro" id="IPR011545">
    <property type="entry name" value="DEAD/DEAH_box_helicase_dom"/>
</dbReference>
<sequence length="674" mass="75242">MEENIVSPSNANEINQAPVGEWKNNENNTSYNDNYDQNVAETLNNTTLNDNSVFENANIKTPENNCDSSFNENNTWVNQTEQKSHFGNTNNPEYRKGQGRFNKSHNGNNSYEKSWSNNPTSNNNGRGRGRGRGRGIIKRFDEENESFRGEYDSGLNNQGDNTAPSHRGRGRGHNRGRGGRRDQSGGWHGNSEDGHKKHENDKPTIPKAAYIPPDIENEESISGIEAGLNFDKYKTIEVKVSGTNPPQSITSFNSSGLSTILLENLSNCNFSTPTPVQNYAIPIIIDGRDLMASAQTGSGKTAAYVLPILHNLLKQPLQLVFDEHHCEPHVVIIAPTRELVAQISECVWKFSKGTDIRNGLLYGGTSVSYQKSKILQRGVHILTSTPGRLNDFVEKGIVTFSSVKFFVLDEADRMLDMGFKPEIERVLTHSTMTPIESRQTIMFSATFASEIQHMATTYLKPDYIFVAVGEIGGACKDVVQTVIEVTKFKKKNTLLDEIKKMENCQGTIVFVERKKVADYTAAYLSELDYPTTSIHGAREQPEREQALRDFKTNKMKILVATAVAARGLDIKGVNYVVNFDLPKTIDEYVHRIGRTGRLGNDGKAISFFDPECDGLLAPELIRILKQADQEVPSFLNDASERILLASPAMDDFNDIRKNVEVTSNLVATEEEEEW</sequence>
<organism evidence="14 15">
    <name type="scientific">Aphis glycines</name>
    <name type="common">Soybean aphid</name>
    <dbReference type="NCBI Taxonomy" id="307491"/>
    <lineage>
        <taxon>Eukaryota</taxon>
        <taxon>Metazoa</taxon>
        <taxon>Ecdysozoa</taxon>
        <taxon>Arthropoda</taxon>
        <taxon>Hexapoda</taxon>
        <taxon>Insecta</taxon>
        <taxon>Pterygota</taxon>
        <taxon>Neoptera</taxon>
        <taxon>Paraneoptera</taxon>
        <taxon>Hemiptera</taxon>
        <taxon>Sternorrhyncha</taxon>
        <taxon>Aphidomorpha</taxon>
        <taxon>Aphidoidea</taxon>
        <taxon>Aphididae</taxon>
        <taxon>Aphidini</taxon>
        <taxon>Aphis</taxon>
        <taxon>Aphis</taxon>
    </lineage>
</organism>
<comment type="caution">
    <text evidence="14">The sequence shown here is derived from an EMBL/GenBank/DDBJ whole genome shotgun (WGS) entry which is preliminary data.</text>
</comment>
<evidence type="ECO:0000259" key="11">
    <source>
        <dbReference type="PROSITE" id="PS51192"/>
    </source>
</evidence>
<dbReference type="FunFam" id="3.40.50.300:FF:000008">
    <property type="entry name" value="ATP-dependent RNA helicase RhlB"/>
    <property type="match status" value="1"/>
</dbReference>
<evidence type="ECO:0000256" key="9">
    <source>
        <dbReference type="RuleBase" id="RU000492"/>
    </source>
</evidence>
<evidence type="ECO:0000313" key="14">
    <source>
        <dbReference type="EMBL" id="KAE9538583.1"/>
    </source>
</evidence>
<dbReference type="PROSITE" id="PS00039">
    <property type="entry name" value="DEAD_ATP_HELICASE"/>
    <property type="match status" value="1"/>
</dbReference>
<dbReference type="InterPro" id="IPR001650">
    <property type="entry name" value="Helicase_C-like"/>
</dbReference>
<dbReference type="InterPro" id="IPR044763">
    <property type="entry name" value="Ded1/Dbp1_DEADc"/>
</dbReference>
<dbReference type="EC" id="3.6.4.13" evidence="1"/>
<gene>
    <name evidence="14" type="ORF">AGLY_005682</name>
</gene>
<protein>
    <recommendedName>
        <fullName evidence="1">RNA helicase</fullName>
        <ecNumber evidence="1">3.6.4.13</ecNumber>
    </recommendedName>
</protein>
<evidence type="ECO:0000256" key="1">
    <source>
        <dbReference type="ARBA" id="ARBA00012552"/>
    </source>
</evidence>
<feature type="short sequence motif" description="Q motif" evidence="8">
    <location>
        <begin position="250"/>
        <end position="278"/>
    </location>
</feature>
<evidence type="ECO:0000256" key="10">
    <source>
        <dbReference type="SAM" id="MobiDB-lite"/>
    </source>
</evidence>
<dbReference type="EMBL" id="VYZN01000016">
    <property type="protein sequence ID" value="KAE9538583.1"/>
    <property type="molecule type" value="Genomic_DNA"/>
</dbReference>
<comment type="catalytic activity">
    <reaction evidence="7">
        <text>ATP + H2O = ADP + phosphate + H(+)</text>
        <dbReference type="Rhea" id="RHEA:13065"/>
        <dbReference type="ChEBI" id="CHEBI:15377"/>
        <dbReference type="ChEBI" id="CHEBI:15378"/>
        <dbReference type="ChEBI" id="CHEBI:30616"/>
        <dbReference type="ChEBI" id="CHEBI:43474"/>
        <dbReference type="ChEBI" id="CHEBI:456216"/>
        <dbReference type="EC" id="3.6.4.13"/>
    </reaction>
</comment>
<evidence type="ECO:0000256" key="3">
    <source>
        <dbReference type="ARBA" id="ARBA00022801"/>
    </source>
</evidence>
<comment type="similarity">
    <text evidence="9">Belongs to the DEAD box helicase family.</text>
</comment>
<dbReference type="PROSITE" id="PS51194">
    <property type="entry name" value="HELICASE_CTER"/>
    <property type="match status" value="1"/>
</dbReference>
<dbReference type="SUPFAM" id="SSF52540">
    <property type="entry name" value="P-loop containing nucleoside triphosphate hydrolases"/>
    <property type="match status" value="2"/>
</dbReference>
<evidence type="ECO:0000256" key="4">
    <source>
        <dbReference type="ARBA" id="ARBA00022806"/>
    </source>
</evidence>
<feature type="domain" description="DEAD-box RNA helicase Q" evidence="13">
    <location>
        <begin position="250"/>
        <end position="278"/>
    </location>
</feature>
<dbReference type="SMART" id="SM00487">
    <property type="entry name" value="DEXDc"/>
    <property type="match status" value="1"/>
</dbReference>
<feature type="compositionally biased region" description="Polar residues" evidence="10">
    <location>
        <begin position="104"/>
        <end position="121"/>
    </location>
</feature>
<dbReference type="GO" id="GO:0003724">
    <property type="term" value="F:RNA helicase activity"/>
    <property type="evidence" value="ECO:0007669"/>
    <property type="project" value="UniProtKB-EC"/>
</dbReference>
<dbReference type="PANTHER" id="PTHR47958">
    <property type="entry name" value="ATP-DEPENDENT RNA HELICASE DBP3"/>
    <property type="match status" value="1"/>
</dbReference>
<keyword evidence="15" id="KW-1185">Reference proteome</keyword>
<feature type="compositionally biased region" description="Basic and acidic residues" evidence="10">
    <location>
        <begin position="190"/>
        <end position="204"/>
    </location>
</feature>
<evidence type="ECO:0000256" key="5">
    <source>
        <dbReference type="ARBA" id="ARBA00022840"/>
    </source>
</evidence>
<name>A0A6G0TVT7_APHGL</name>
<dbReference type="PROSITE" id="PS51195">
    <property type="entry name" value="Q_MOTIF"/>
    <property type="match status" value="1"/>
</dbReference>
<evidence type="ECO:0000256" key="6">
    <source>
        <dbReference type="ARBA" id="ARBA00022884"/>
    </source>
</evidence>
<feature type="region of interest" description="Disordered" evidence="10">
    <location>
        <begin position="82"/>
        <end position="206"/>
    </location>
</feature>
<dbReference type="FunFam" id="3.40.50.300:FF:000397">
    <property type="entry name" value="Probable ATP-dependent RNA helicase DDX4"/>
    <property type="match status" value="1"/>
</dbReference>
<dbReference type="Proteomes" id="UP000475862">
    <property type="component" value="Unassembled WGS sequence"/>
</dbReference>
<dbReference type="CDD" id="cd17967">
    <property type="entry name" value="DEADc_DDX3_DDX4"/>
    <property type="match status" value="1"/>
</dbReference>
<evidence type="ECO:0000259" key="13">
    <source>
        <dbReference type="PROSITE" id="PS51195"/>
    </source>
</evidence>
<dbReference type="PROSITE" id="PS51192">
    <property type="entry name" value="HELICASE_ATP_BIND_1"/>
    <property type="match status" value="1"/>
</dbReference>
<dbReference type="Gene3D" id="3.40.50.300">
    <property type="entry name" value="P-loop containing nucleotide triphosphate hydrolases"/>
    <property type="match status" value="2"/>
</dbReference>
<keyword evidence="3 9" id="KW-0378">Hydrolase</keyword>
<dbReference type="InterPro" id="IPR014014">
    <property type="entry name" value="RNA_helicase_DEAD_Q_motif"/>
</dbReference>